<comment type="subcellular location">
    <subcellularLocation>
        <location evidence="1">Membrane</location>
        <topology evidence="1">Multi-pass membrane protein</topology>
    </subcellularLocation>
</comment>
<evidence type="ECO:0000256" key="1">
    <source>
        <dbReference type="ARBA" id="ARBA00004141"/>
    </source>
</evidence>
<protein>
    <submittedName>
        <fullName evidence="5">G protein-coupled receptor</fullName>
    </submittedName>
</protein>
<proteinExistence type="predicted"/>
<name>A0A2A6D0A7_PRIPA</name>
<dbReference type="GO" id="GO:0016020">
    <property type="term" value="C:membrane"/>
    <property type="evidence" value="ECO:0007669"/>
    <property type="project" value="UniProtKB-SubCell"/>
</dbReference>
<evidence type="ECO:0000256" key="3">
    <source>
        <dbReference type="ARBA" id="ARBA00022989"/>
    </source>
</evidence>
<accession>A0A8R1YGT3</accession>
<accession>A0A2A6D0A7</accession>
<dbReference type="PANTHER" id="PTHR47521">
    <property type="entry name" value="SERPENTINE RECEPTOR, CLASS E (EPSILON)-RELATED"/>
    <property type="match status" value="1"/>
</dbReference>
<keyword evidence="4" id="KW-0472">Membrane</keyword>
<evidence type="ECO:0000256" key="4">
    <source>
        <dbReference type="ARBA" id="ARBA00023136"/>
    </source>
</evidence>
<dbReference type="Pfam" id="PF10292">
    <property type="entry name" value="7TM_GPCR_Srab"/>
    <property type="match status" value="1"/>
</dbReference>
<keyword evidence="3" id="KW-1133">Transmembrane helix</keyword>
<dbReference type="InterPro" id="IPR052860">
    <property type="entry name" value="NRL-GPCR1"/>
</dbReference>
<evidence type="ECO:0000256" key="2">
    <source>
        <dbReference type="ARBA" id="ARBA00022692"/>
    </source>
</evidence>
<keyword evidence="2" id="KW-0812">Transmembrane</keyword>
<reference evidence="6" key="1">
    <citation type="journal article" date="2008" name="Nat. Genet.">
        <title>The Pristionchus pacificus genome provides a unique perspective on nematode lifestyle and parasitism.</title>
        <authorList>
            <person name="Dieterich C."/>
            <person name="Clifton S.W."/>
            <person name="Schuster L.N."/>
            <person name="Chinwalla A."/>
            <person name="Delehaunty K."/>
            <person name="Dinkelacker I."/>
            <person name="Fulton L."/>
            <person name="Fulton R."/>
            <person name="Godfrey J."/>
            <person name="Minx P."/>
            <person name="Mitreva M."/>
            <person name="Roeseler W."/>
            <person name="Tian H."/>
            <person name="Witte H."/>
            <person name="Yang S.P."/>
            <person name="Wilson R.K."/>
            <person name="Sommer R.J."/>
        </authorList>
    </citation>
    <scope>NUCLEOTIDE SEQUENCE [LARGE SCALE GENOMIC DNA]</scope>
    <source>
        <strain evidence="6">PS312</strain>
    </source>
</reference>
<evidence type="ECO:0000313" key="6">
    <source>
        <dbReference type="Proteomes" id="UP000005239"/>
    </source>
</evidence>
<keyword evidence="6" id="KW-1185">Reference proteome</keyword>
<sequence>MTHAVWVNIIETIGVTLSLPSIFLLLYMILFKMRFHINFRILLTILCLSFLLYDSARLTLLIFTFIYGHDIPKQMFFSTSATFGIASVSYSASFSMLGAERCFATYRAENYEKRSGIIGRIVTVSLALLNICIPVCIVFTFKGSMIAGTLAVFSEALLLFFLSLSVYTLNHRLINIISRLTKKFQVKENIEASSALLLISLVWLSLEIPALICLLVIIIGQIAPDTPSYHLFLNLYYLVI</sequence>
<reference evidence="5" key="2">
    <citation type="submission" date="2022-06" db="UniProtKB">
        <authorList>
            <consortium name="EnsemblMetazoa"/>
        </authorList>
    </citation>
    <scope>IDENTIFICATION</scope>
    <source>
        <strain evidence="5">PS312</strain>
    </source>
</reference>
<dbReference type="Proteomes" id="UP000005239">
    <property type="component" value="Unassembled WGS sequence"/>
</dbReference>
<gene>
    <name evidence="5" type="primary">WBGene00111327</name>
</gene>
<evidence type="ECO:0000313" key="5">
    <source>
        <dbReference type="EnsemblMetazoa" id="PPA21773.1"/>
    </source>
</evidence>
<dbReference type="AlphaFoldDB" id="A0A2A6D0A7"/>
<dbReference type="EnsemblMetazoa" id="PPA21773.1">
    <property type="protein sequence ID" value="PPA21773.1"/>
    <property type="gene ID" value="WBGene00111327"/>
</dbReference>
<dbReference type="InterPro" id="IPR019408">
    <property type="entry name" value="7TM_GPCR_serpentine_rcpt_Srab"/>
</dbReference>
<organism evidence="5 6">
    <name type="scientific">Pristionchus pacificus</name>
    <name type="common">Parasitic nematode worm</name>
    <dbReference type="NCBI Taxonomy" id="54126"/>
    <lineage>
        <taxon>Eukaryota</taxon>
        <taxon>Metazoa</taxon>
        <taxon>Ecdysozoa</taxon>
        <taxon>Nematoda</taxon>
        <taxon>Chromadorea</taxon>
        <taxon>Rhabditida</taxon>
        <taxon>Rhabditina</taxon>
        <taxon>Diplogasteromorpha</taxon>
        <taxon>Diplogasteroidea</taxon>
        <taxon>Neodiplogasteridae</taxon>
        <taxon>Pristionchus</taxon>
    </lineage>
</organism>
<dbReference type="PANTHER" id="PTHR47521:SF7">
    <property type="entry name" value="SERPENTINE RECEPTOR CLASS EPSILON-6"/>
    <property type="match status" value="1"/>
</dbReference>